<dbReference type="GO" id="GO:0016740">
    <property type="term" value="F:transferase activity"/>
    <property type="evidence" value="ECO:0007669"/>
    <property type="project" value="UniProtKB-KW"/>
</dbReference>
<dbReference type="EMBL" id="CP003321">
    <property type="protein sequence ID" value="AFL66424.1"/>
    <property type="molecule type" value="Genomic_DNA"/>
</dbReference>
<dbReference type="HOGENOM" id="CLU_2893072_0_0_2"/>
<dbReference type="AlphaFoldDB" id="I3XR50"/>
<sequence length="62" mass="6960">MKILFIVPRYYPHIGGVEYVVKSVAERLVKLGYDVAVLAGEPGVERPVEEEIDGVHIVKWPV</sequence>
<proteinExistence type="predicted"/>
<dbReference type="eggNOG" id="arCOG05174">
    <property type="taxonomic scope" value="Archaea"/>
</dbReference>
<dbReference type="GeneID" id="13062210"/>
<gene>
    <name evidence="1" type="ORF">Desfe_0520</name>
</gene>
<dbReference type="SUPFAM" id="SSF53756">
    <property type="entry name" value="UDP-Glycosyltransferase/glycogen phosphorylase"/>
    <property type="match status" value="1"/>
</dbReference>
<organism evidence="1 2">
    <name type="scientific">Desulfurococcus amylolyticus DSM 16532</name>
    <dbReference type="NCBI Taxonomy" id="768672"/>
    <lineage>
        <taxon>Archaea</taxon>
        <taxon>Thermoproteota</taxon>
        <taxon>Thermoprotei</taxon>
        <taxon>Desulfurococcales</taxon>
        <taxon>Desulfurococcaceae</taxon>
        <taxon>Desulfurococcus</taxon>
    </lineage>
</organism>
<dbReference type="KEGG" id="dfd:Desfe_0520"/>
<dbReference type="Proteomes" id="UP000006175">
    <property type="component" value="Chromosome"/>
</dbReference>
<protein>
    <submittedName>
        <fullName evidence="1">Glycosyl transferase, group 1</fullName>
    </submittedName>
</protein>
<dbReference type="Gene3D" id="3.40.50.2000">
    <property type="entry name" value="Glycogen Phosphorylase B"/>
    <property type="match status" value="1"/>
</dbReference>
<evidence type="ECO:0000313" key="1">
    <source>
        <dbReference type="EMBL" id="AFL66424.1"/>
    </source>
</evidence>
<dbReference type="OrthoDB" id="132546at2157"/>
<keyword evidence="1" id="KW-0808">Transferase</keyword>
<name>I3XR50_DESAM</name>
<reference evidence="1 2" key="1">
    <citation type="journal article" date="2012" name="J. Bacteriol.">
        <title>Complete Genome Sequence of Desulfurococcus fermentans, a Hyperthermophilic Cellulolytic Crenarchaeon Isolated from a Freshwater Hot Spring in Kamchatka, Russia.</title>
        <authorList>
            <person name="Susanti D."/>
            <person name="Johnson E.F."/>
            <person name="Rodriguez J.R."/>
            <person name="Anderson I."/>
            <person name="Perevalova A.A."/>
            <person name="Kyrpides N."/>
            <person name="Lucas S."/>
            <person name="Han J."/>
            <person name="Lapidus A."/>
            <person name="Cheng J.F."/>
            <person name="Goodwin L."/>
            <person name="Pitluck S."/>
            <person name="Mavrommatis K."/>
            <person name="Peters L."/>
            <person name="Land M.L."/>
            <person name="Hauser L."/>
            <person name="Gopalan V."/>
            <person name="Chan P.P."/>
            <person name="Lowe T.M."/>
            <person name="Atomi H."/>
            <person name="Bonch-Osmolovskaya E.A."/>
            <person name="Woyke T."/>
            <person name="Mukhopadhyay B."/>
        </authorList>
    </citation>
    <scope>NUCLEOTIDE SEQUENCE [LARGE SCALE GENOMIC DNA]</scope>
    <source>
        <strain evidence="1 2">DSM 16532</strain>
    </source>
</reference>
<dbReference type="RefSeq" id="WP_014767325.1">
    <property type="nucleotide sequence ID" value="NC_018001.1"/>
</dbReference>
<evidence type="ECO:0000313" key="2">
    <source>
        <dbReference type="Proteomes" id="UP000006175"/>
    </source>
</evidence>
<keyword evidence="2" id="KW-1185">Reference proteome</keyword>
<accession>I3XR50</accession>